<evidence type="ECO:0000256" key="7">
    <source>
        <dbReference type="ARBA" id="ARBA00023136"/>
    </source>
</evidence>
<gene>
    <name evidence="9" type="ordered locus">BATR1942_01340</name>
</gene>
<name>A0ABM5LTR0_BACA1</name>
<dbReference type="EMBL" id="CP002207">
    <property type="protein sequence ID" value="ADP31226.1"/>
    <property type="molecule type" value="Genomic_DNA"/>
</dbReference>
<keyword evidence="10" id="KW-1185">Reference proteome</keyword>
<dbReference type="Proteomes" id="UP000006867">
    <property type="component" value="Chromosome"/>
</dbReference>
<evidence type="ECO:0000313" key="10">
    <source>
        <dbReference type="Proteomes" id="UP000006867"/>
    </source>
</evidence>
<keyword evidence="6 8" id="KW-1133">Transmembrane helix</keyword>
<protein>
    <submittedName>
        <fullName evidence="9">Iron-dicitrate ABC transporter permease</fullName>
    </submittedName>
</protein>
<evidence type="ECO:0000256" key="3">
    <source>
        <dbReference type="ARBA" id="ARBA00022448"/>
    </source>
</evidence>
<dbReference type="CDD" id="cd06550">
    <property type="entry name" value="TM_ABC_iron-siderophores_like"/>
    <property type="match status" value="1"/>
</dbReference>
<feature type="transmembrane region" description="Helical" evidence="8">
    <location>
        <begin position="212"/>
        <end position="235"/>
    </location>
</feature>
<dbReference type="InterPro" id="IPR000522">
    <property type="entry name" value="ABC_transptr_permease_BtuC"/>
</dbReference>
<keyword evidence="3" id="KW-0813">Transport</keyword>
<evidence type="ECO:0000256" key="5">
    <source>
        <dbReference type="ARBA" id="ARBA00022692"/>
    </source>
</evidence>
<accession>A0ABM5LTR0</accession>
<evidence type="ECO:0000256" key="4">
    <source>
        <dbReference type="ARBA" id="ARBA00022475"/>
    </source>
</evidence>
<dbReference type="PANTHER" id="PTHR30472:SF1">
    <property type="entry name" value="FE(3+) DICITRATE TRANSPORT SYSTEM PERMEASE PROTEIN FECC-RELATED"/>
    <property type="match status" value="1"/>
</dbReference>
<dbReference type="SUPFAM" id="SSF81345">
    <property type="entry name" value="ABC transporter involved in vitamin B12 uptake, BtuC"/>
    <property type="match status" value="1"/>
</dbReference>
<keyword evidence="7 8" id="KW-0472">Membrane</keyword>
<evidence type="ECO:0000256" key="8">
    <source>
        <dbReference type="SAM" id="Phobius"/>
    </source>
</evidence>
<reference evidence="9 10" key="1">
    <citation type="journal article" date="2011" name="Front. Microbiol.">
        <title>Genomic signatures of strain selection and enhancement in Bacillus atrophaeus var. globigii, a historical biowarfare simulant.</title>
        <authorList>
            <person name="Gibbons H.S."/>
            <person name="Broomall S.M."/>
            <person name="McNew L.A."/>
            <person name="Daligault H."/>
            <person name="Chapman C."/>
            <person name="Bruce D."/>
            <person name="Karavis M."/>
            <person name="Krepps M."/>
            <person name="McGregor P.A."/>
            <person name="Hong C."/>
            <person name="Park K.H."/>
            <person name="Akmal A."/>
            <person name="Feldman A."/>
            <person name="Lin J.S."/>
            <person name="Chang W.E."/>
            <person name="Higgs B.W."/>
            <person name="Demirev P."/>
            <person name="Lindquist J."/>
            <person name="Liem A."/>
            <person name="Fochler E."/>
            <person name="Read T.D."/>
            <person name="Tapia R."/>
            <person name="Johnson S."/>
            <person name="Bishop-Lilly K.A."/>
            <person name="Detter C."/>
            <person name="Han C."/>
            <person name="Sozhamannan S."/>
            <person name="Rosenzweig C.N."/>
            <person name="Skowronski E.W."/>
        </authorList>
    </citation>
    <scope>NUCLEOTIDE SEQUENCE [LARGE SCALE GENOMIC DNA]</scope>
    <source>
        <strain evidence="9 10">1942</strain>
    </source>
</reference>
<dbReference type="Gene3D" id="1.10.3470.10">
    <property type="entry name" value="ABC transporter involved in vitamin B12 uptake, BtuC"/>
    <property type="match status" value="1"/>
</dbReference>
<feature type="transmembrane region" description="Helical" evidence="8">
    <location>
        <begin position="27"/>
        <end position="47"/>
    </location>
</feature>
<feature type="transmembrane region" description="Helical" evidence="8">
    <location>
        <begin position="323"/>
        <end position="340"/>
    </location>
</feature>
<evidence type="ECO:0000313" key="9">
    <source>
        <dbReference type="EMBL" id="ADP31226.1"/>
    </source>
</evidence>
<evidence type="ECO:0000256" key="6">
    <source>
        <dbReference type="ARBA" id="ARBA00022989"/>
    </source>
</evidence>
<dbReference type="InterPro" id="IPR037294">
    <property type="entry name" value="ABC_BtuC-like"/>
</dbReference>
<keyword evidence="5 8" id="KW-0812">Transmembrane</keyword>
<evidence type="ECO:0000256" key="2">
    <source>
        <dbReference type="ARBA" id="ARBA00007935"/>
    </source>
</evidence>
<organism evidence="9 10">
    <name type="scientific">Bacillus atrophaeus (strain 1942)</name>
    <dbReference type="NCBI Taxonomy" id="720555"/>
    <lineage>
        <taxon>Bacteria</taxon>
        <taxon>Bacillati</taxon>
        <taxon>Bacillota</taxon>
        <taxon>Bacilli</taxon>
        <taxon>Bacillales</taxon>
        <taxon>Bacillaceae</taxon>
        <taxon>Bacillus</taxon>
    </lineage>
</organism>
<dbReference type="Pfam" id="PF01032">
    <property type="entry name" value="FecCD"/>
    <property type="match status" value="1"/>
</dbReference>
<proteinExistence type="inferred from homology"/>
<sequence length="347" mass="36677">MLLFDNRRNKEVRLLYHSAKRRSSSRLMIFIIALILFIFGLGLNLSVGASDIGIIDALKYLFVWDGSKEQLIISTLRLPRTLIGVFVGASLAVAGALMQAMTRNPLASPQIFGVNAGASLFVVASIVILPASAYSSVVFAFAGAAAGGAIVYMIASSGGMTPVKLALSGMAVHLFLSSMTQAVIILNESGEDVLYWMTGAIDGSSWQDVLTIAPFSVIGIGLALVFSGSVSVLGLGDETAKGLGQNMNGIRILISFIILILSGASVAVAGPIGFVGLLVPHIVRKVAGENYKYVLPFSALFGAILLVYADVLARWIAFPYESPVGIVTAIIGTPFFLYLARKGRNLK</sequence>
<feature type="transmembrane region" description="Helical" evidence="8">
    <location>
        <begin position="167"/>
        <end position="186"/>
    </location>
</feature>
<feature type="transmembrane region" description="Helical" evidence="8">
    <location>
        <begin position="137"/>
        <end position="155"/>
    </location>
</feature>
<dbReference type="PANTHER" id="PTHR30472">
    <property type="entry name" value="FERRIC ENTEROBACTIN TRANSPORT SYSTEM PERMEASE PROTEIN"/>
    <property type="match status" value="1"/>
</dbReference>
<feature type="transmembrane region" description="Helical" evidence="8">
    <location>
        <begin position="112"/>
        <end position="131"/>
    </location>
</feature>
<comment type="subcellular location">
    <subcellularLocation>
        <location evidence="1">Cell membrane</location>
        <topology evidence="1">Multi-pass membrane protein</topology>
    </subcellularLocation>
</comment>
<comment type="similarity">
    <text evidence="2">Belongs to the binding-protein-dependent transport system permease family. FecCD subfamily.</text>
</comment>
<feature type="transmembrane region" description="Helical" evidence="8">
    <location>
        <begin position="81"/>
        <end position="100"/>
    </location>
</feature>
<keyword evidence="4" id="KW-1003">Cell membrane</keyword>
<feature type="transmembrane region" description="Helical" evidence="8">
    <location>
        <begin position="291"/>
        <end position="311"/>
    </location>
</feature>
<feature type="transmembrane region" description="Helical" evidence="8">
    <location>
        <begin position="256"/>
        <end position="279"/>
    </location>
</feature>
<evidence type="ECO:0000256" key="1">
    <source>
        <dbReference type="ARBA" id="ARBA00004651"/>
    </source>
</evidence>